<proteinExistence type="predicted"/>
<evidence type="ECO:0000313" key="2">
    <source>
        <dbReference type="EMBL" id="CAB4165037.1"/>
    </source>
</evidence>
<dbReference type="SUPFAM" id="SSF56563">
    <property type="entry name" value="Major capsid protein gp5"/>
    <property type="match status" value="1"/>
</dbReference>
<dbReference type="EMBL" id="LR797398">
    <property type="protein sequence ID" value="CAB4213575.1"/>
    <property type="molecule type" value="Genomic_DNA"/>
</dbReference>
<dbReference type="EMBL" id="LR796866">
    <property type="protein sequence ID" value="CAB4171480.1"/>
    <property type="molecule type" value="Genomic_DNA"/>
</dbReference>
<evidence type="ECO:0000313" key="6">
    <source>
        <dbReference type="EMBL" id="CAB4218384.1"/>
    </source>
</evidence>
<dbReference type="InterPro" id="IPR054612">
    <property type="entry name" value="Phage_capsid-like_C"/>
</dbReference>
<evidence type="ECO:0000259" key="1">
    <source>
        <dbReference type="Pfam" id="PF05065"/>
    </source>
</evidence>
<evidence type="ECO:0000313" key="3">
    <source>
        <dbReference type="EMBL" id="CAB4171480.1"/>
    </source>
</evidence>
<dbReference type="Pfam" id="PF05065">
    <property type="entry name" value="Phage_capsid"/>
    <property type="match status" value="1"/>
</dbReference>
<reference evidence="5" key="1">
    <citation type="submission" date="2020-05" db="EMBL/GenBank/DDBJ databases">
        <authorList>
            <person name="Chiriac C."/>
            <person name="Salcher M."/>
            <person name="Ghai R."/>
            <person name="Kavagutti S V."/>
        </authorList>
    </citation>
    <scope>NUCLEOTIDE SEQUENCE</scope>
</reference>
<protein>
    <recommendedName>
        <fullName evidence="1">Phage capsid-like C-terminal domain-containing protein</fullName>
    </recommendedName>
</protein>
<dbReference type="Gene3D" id="3.30.2320.10">
    <property type="entry name" value="hypothetical protein PF0899 domain"/>
    <property type="match status" value="1"/>
</dbReference>
<evidence type="ECO:0000313" key="5">
    <source>
        <dbReference type="EMBL" id="CAB4213575.1"/>
    </source>
</evidence>
<evidence type="ECO:0000313" key="4">
    <source>
        <dbReference type="EMBL" id="CAB4177281.1"/>
    </source>
</evidence>
<gene>
    <name evidence="4" type="ORF">UFOVP1001_9</name>
    <name evidence="5" type="ORF">UFOVP1447_62</name>
    <name evidence="6" type="ORF">UFOVP1599_58</name>
    <name evidence="2" type="ORF">UFOVP827_6</name>
    <name evidence="3" type="ORF">UFOVP916_51</name>
</gene>
<dbReference type="Gene3D" id="3.30.2400.10">
    <property type="entry name" value="Major capsid protein gp5"/>
    <property type="match status" value="1"/>
</dbReference>
<dbReference type="EMBL" id="LR796778">
    <property type="protein sequence ID" value="CAB4165037.1"/>
    <property type="molecule type" value="Genomic_DNA"/>
</dbReference>
<sequence length="489" mass="53388">MKKNHLFIEKTNANEFKRKFAFRKLFLSLTIILVAGCLFTASAISTGNYKGTATFAASTALVVLMPTGLVKDKETATHNADGTEKTNEEKLLFVFKWESEQAIAKAIKEADDANKIVIKGLQDQIKELKPDKSIYKTISDLRSDLDDAGVIINRIKEAPMNGVPTIKDLEGQIKEWAESNKELISKIASGTKAELPAMVIKVNSPMTPANTYNSSAYLPQPEFDPNINEIVRVQPTFWDYITKGRTGSAAYVWVNKKNPLGAAGFIGPGVAKPGISFELATETSNAKKIAVSDKVATELLQDIPGMASYIQQELAYQLKAKMNTTLMTGASSSTVPAGIQTLSTTFTLTTIATANPGNWDAIVALVAQLRSGNLMGPVTVFMNPVDYANMKLHKAASQGQLFIPSESGATIVEDNNIAVGYIQAAILPYYRILIYQDFTVAFGWENDDFTKNLVTTIAEMRVHQMFSENYTGAFIYDTLANIKTAITAV</sequence>
<feature type="domain" description="Phage capsid-like C-terminal" evidence="1">
    <location>
        <begin position="217"/>
        <end position="462"/>
    </location>
</feature>
<organism evidence="5">
    <name type="scientific">uncultured Caudovirales phage</name>
    <dbReference type="NCBI Taxonomy" id="2100421"/>
    <lineage>
        <taxon>Viruses</taxon>
        <taxon>Duplodnaviria</taxon>
        <taxon>Heunggongvirae</taxon>
        <taxon>Uroviricota</taxon>
        <taxon>Caudoviricetes</taxon>
        <taxon>Peduoviridae</taxon>
        <taxon>Maltschvirus</taxon>
        <taxon>Maltschvirus maltsch</taxon>
    </lineage>
</organism>
<dbReference type="EMBL" id="LR796950">
    <property type="protein sequence ID" value="CAB4177281.1"/>
    <property type="molecule type" value="Genomic_DNA"/>
</dbReference>
<name>A0A6J5SI62_9CAUD</name>
<dbReference type="EMBL" id="LR797462">
    <property type="protein sequence ID" value="CAB4218384.1"/>
    <property type="molecule type" value="Genomic_DNA"/>
</dbReference>
<accession>A0A6J5SI62</accession>